<dbReference type="PRINTS" id="PR00410">
    <property type="entry name" value="PHEHYDRXLASE"/>
</dbReference>
<dbReference type="PANTHER" id="PTHR47354">
    <property type="entry name" value="NADH OXIDOREDUCTASE HCR"/>
    <property type="match status" value="1"/>
</dbReference>
<dbReference type="GO" id="GO:0050660">
    <property type="term" value="F:flavin adenine dinucleotide binding"/>
    <property type="evidence" value="ECO:0007669"/>
    <property type="project" value="TreeGrafter"/>
</dbReference>
<gene>
    <name evidence="12" type="ORF">SAMN05216266_112145</name>
</gene>
<dbReference type="EMBL" id="FOKG01000012">
    <property type="protein sequence ID" value="SFB46098.1"/>
    <property type="molecule type" value="Genomic_DNA"/>
</dbReference>
<keyword evidence="8" id="KW-0411">Iron-sulfur</keyword>
<keyword evidence="13" id="KW-1185">Reference proteome</keyword>
<sequence>MIPVSNILRLRVAEVIEETADAHSIVFDLTPEQRAALAYRPGQFLTLRVPSEQCGSVARCYSLSSSPFTGDAPQVTVKRTDGGYASHWICDNVRPGSEIEVLAPSGVFSPASLDTDLLLVAAGSGITPVMSIVKSALAQGSGQVVLVYANRDERSVIFGHDLRALAEKHPDRLTLIHWLESVQGLPSTEQLRTLLRPFTGHEAFVCGPPPFMTAATTALKALDVPRSRIRREKFVSLGGNPFETATITPAKEDTGSAGGHEEQPATVRVELDGERHELAWPRRSKLLDLLLERGLDAPFSCREGQCSACACRITSGEVKMLHNEVLEAEDIDEGIVLACQSVPLTDEVSVSYE</sequence>
<feature type="compositionally biased region" description="Basic and acidic residues" evidence="9">
    <location>
        <begin position="250"/>
        <end position="264"/>
    </location>
</feature>
<dbReference type="InterPro" id="IPR008333">
    <property type="entry name" value="Cbr1-like_FAD-bd_dom"/>
</dbReference>
<dbReference type="InterPro" id="IPR001433">
    <property type="entry name" value="OxRdtase_FAD/NAD-bd"/>
</dbReference>
<dbReference type="Gene3D" id="2.40.30.10">
    <property type="entry name" value="Translation factors"/>
    <property type="match status" value="1"/>
</dbReference>
<organism evidence="12 13">
    <name type="scientific">Amycolatopsis marina</name>
    <dbReference type="NCBI Taxonomy" id="490629"/>
    <lineage>
        <taxon>Bacteria</taxon>
        <taxon>Bacillati</taxon>
        <taxon>Actinomycetota</taxon>
        <taxon>Actinomycetes</taxon>
        <taxon>Pseudonocardiales</taxon>
        <taxon>Pseudonocardiaceae</taxon>
        <taxon>Amycolatopsis</taxon>
    </lineage>
</organism>
<dbReference type="CDD" id="cd06214">
    <property type="entry name" value="PA_degradation_oxidoreductase_like"/>
    <property type="match status" value="1"/>
</dbReference>
<evidence type="ECO:0000256" key="4">
    <source>
        <dbReference type="ARBA" id="ARBA00022723"/>
    </source>
</evidence>
<keyword evidence="6" id="KW-0560">Oxidoreductase</keyword>
<keyword evidence="12" id="KW-0503">Monooxygenase</keyword>
<dbReference type="Pfam" id="PF00970">
    <property type="entry name" value="FAD_binding_6"/>
    <property type="match status" value="1"/>
</dbReference>
<evidence type="ECO:0000256" key="5">
    <source>
        <dbReference type="ARBA" id="ARBA00022827"/>
    </source>
</evidence>
<dbReference type="InterPro" id="IPR017927">
    <property type="entry name" value="FAD-bd_FR_type"/>
</dbReference>
<dbReference type="InterPro" id="IPR012675">
    <property type="entry name" value="Beta-grasp_dom_sf"/>
</dbReference>
<dbReference type="STRING" id="490629.SAMN05216266_112145"/>
<dbReference type="PRINTS" id="PR00371">
    <property type="entry name" value="FPNCR"/>
</dbReference>
<dbReference type="Gene3D" id="3.40.50.80">
    <property type="entry name" value="Nucleotide-binding domain of ferredoxin-NADP reductase (FNR) module"/>
    <property type="match status" value="1"/>
</dbReference>
<proteinExistence type="predicted"/>
<dbReference type="PROSITE" id="PS51384">
    <property type="entry name" value="FAD_FR"/>
    <property type="match status" value="1"/>
</dbReference>
<name>A0A1I1BBL9_9PSEU</name>
<dbReference type="InterPro" id="IPR001709">
    <property type="entry name" value="Flavoprot_Pyr_Nucl_cyt_Rdtase"/>
</dbReference>
<dbReference type="SUPFAM" id="SSF52343">
    <property type="entry name" value="Ferredoxin reductase-like, C-terminal NADP-linked domain"/>
    <property type="match status" value="1"/>
</dbReference>
<dbReference type="InterPro" id="IPR001041">
    <property type="entry name" value="2Fe-2S_ferredoxin-type"/>
</dbReference>
<dbReference type="PROSITE" id="PS51085">
    <property type="entry name" value="2FE2S_FER_2"/>
    <property type="match status" value="1"/>
</dbReference>
<dbReference type="GO" id="GO:0046872">
    <property type="term" value="F:metal ion binding"/>
    <property type="evidence" value="ECO:0007669"/>
    <property type="project" value="UniProtKB-KW"/>
</dbReference>
<dbReference type="Pfam" id="PF00111">
    <property type="entry name" value="Fer2"/>
    <property type="match status" value="1"/>
</dbReference>
<protein>
    <submittedName>
        <fullName evidence="12">3-ketosteroid 9alpha-monooxygenase subunit B</fullName>
    </submittedName>
</protein>
<dbReference type="SUPFAM" id="SSF63380">
    <property type="entry name" value="Riboflavin synthase domain-like"/>
    <property type="match status" value="1"/>
</dbReference>
<feature type="domain" description="2Fe-2S ferredoxin-type" evidence="10">
    <location>
        <begin position="265"/>
        <end position="353"/>
    </location>
</feature>
<dbReference type="Proteomes" id="UP000243799">
    <property type="component" value="Unassembled WGS sequence"/>
</dbReference>
<keyword evidence="2" id="KW-0285">Flavoprotein</keyword>
<keyword evidence="5" id="KW-0274">FAD</keyword>
<evidence type="ECO:0000256" key="2">
    <source>
        <dbReference type="ARBA" id="ARBA00022630"/>
    </source>
</evidence>
<keyword evidence="7" id="KW-0408">Iron</keyword>
<dbReference type="SUPFAM" id="SSF54292">
    <property type="entry name" value="2Fe-2S ferredoxin-like"/>
    <property type="match status" value="1"/>
</dbReference>
<keyword evidence="3" id="KW-0001">2Fe-2S</keyword>
<dbReference type="GO" id="GO:0004497">
    <property type="term" value="F:monooxygenase activity"/>
    <property type="evidence" value="ECO:0007669"/>
    <property type="project" value="UniProtKB-KW"/>
</dbReference>
<dbReference type="InterPro" id="IPR050415">
    <property type="entry name" value="MRET"/>
</dbReference>
<comment type="cofactor">
    <cofactor evidence="1">
        <name>FAD</name>
        <dbReference type="ChEBI" id="CHEBI:57692"/>
    </cofactor>
</comment>
<dbReference type="InterPro" id="IPR006058">
    <property type="entry name" value="2Fe2S_fd_BS"/>
</dbReference>
<dbReference type="InterPro" id="IPR017938">
    <property type="entry name" value="Riboflavin_synthase-like_b-brl"/>
</dbReference>
<evidence type="ECO:0000256" key="1">
    <source>
        <dbReference type="ARBA" id="ARBA00001974"/>
    </source>
</evidence>
<dbReference type="PANTHER" id="PTHR47354:SF8">
    <property type="entry name" value="1,2-PHENYLACETYL-COA EPOXIDASE, SUBUNIT E"/>
    <property type="match status" value="1"/>
</dbReference>
<dbReference type="Gene3D" id="3.10.20.30">
    <property type="match status" value="1"/>
</dbReference>
<dbReference type="AlphaFoldDB" id="A0A1I1BBL9"/>
<accession>A0A1I1BBL9</accession>
<reference evidence="13" key="1">
    <citation type="submission" date="2016-10" db="EMBL/GenBank/DDBJ databases">
        <authorList>
            <person name="Varghese N."/>
            <person name="Submissions S."/>
        </authorList>
    </citation>
    <scope>NUCLEOTIDE SEQUENCE [LARGE SCALE GENOMIC DNA]</scope>
    <source>
        <strain evidence="13">CGMCC 4.3568</strain>
    </source>
</reference>
<keyword evidence="4" id="KW-0479">Metal-binding</keyword>
<feature type="domain" description="FAD-binding FR-type" evidence="11">
    <location>
        <begin position="5"/>
        <end position="111"/>
    </location>
</feature>
<dbReference type="InterPro" id="IPR039261">
    <property type="entry name" value="FNR_nucleotide-bd"/>
</dbReference>
<evidence type="ECO:0000256" key="8">
    <source>
        <dbReference type="ARBA" id="ARBA00023014"/>
    </source>
</evidence>
<evidence type="ECO:0000256" key="7">
    <source>
        <dbReference type="ARBA" id="ARBA00023004"/>
    </source>
</evidence>
<dbReference type="PROSITE" id="PS00197">
    <property type="entry name" value="2FE2S_FER_1"/>
    <property type="match status" value="1"/>
</dbReference>
<evidence type="ECO:0000256" key="6">
    <source>
        <dbReference type="ARBA" id="ARBA00023002"/>
    </source>
</evidence>
<dbReference type="InterPro" id="IPR036010">
    <property type="entry name" value="2Fe-2S_ferredoxin-like_sf"/>
</dbReference>
<evidence type="ECO:0000256" key="9">
    <source>
        <dbReference type="SAM" id="MobiDB-lite"/>
    </source>
</evidence>
<evidence type="ECO:0000259" key="10">
    <source>
        <dbReference type="PROSITE" id="PS51085"/>
    </source>
</evidence>
<feature type="region of interest" description="Disordered" evidence="9">
    <location>
        <begin position="245"/>
        <end position="264"/>
    </location>
</feature>
<evidence type="ECO:0000256" key="3">
    <source>
        <dbReference type="ARBA" id="ARBA00022714"/>
    </source>
</evidence>
<dbReference type="CDD" id="cd00207">
    <property type="entry name" value="fer2"/>
    <property type="match status" value="1"/>
</dbReference>
<dbReference type="GO" id="GO:0051537">
    <property type="term" value="F:2 iron, 2 sulfur cluster binding"/>
    <property type="evidence" value="ECO:0007669"/>
    <property type="project" value="UniProtKB-KW"/>
</dbReference>
<evidence type="ECO:0000259" key="11">
    <source>
        <dbReference type="PROSITE" id="PS51384"/>
    </source>
</evidence>
<evidence type="ECO:0000313" key="12">
    <source>
        <dbReference type="EMBL" id="SFB46098.1"/>
    </source>
</evidence>
<evidence type="ECO:0000313" key="13">
    <source>
        <dbReference type="Proteomes" id="UP000243799"/>
    </source>
</evidence>
<dbReference type="Pfam" id="PF00175">
    <property type="entry name" value="NAD_binding_1"/>
    <property type="match status" value="1"/>
</dbReference>